<feature type="transmembrane region" description="Helical" evidence="1">
    <location>
        <begin position="52"/>
        <end position="71"/>
    </location>
</feature>
<dbReference type="KEGG" id="tem:JW646_19425"/>
<dbReference type="Proteomes" id="UP001198983">
    <property type="component" value="Chromosome"/>
</dbReference>
<sequence length="316" mass="37674">MIRNKSKNPIERYIKQKKNYGWEVKSEDSEYLIFEKKESNGKYFQTFMKDELSFSSIFVIIYVFFIQNIHYEYNVDFYYTITSYWKIFMLCYANFFIIIFLIICIGEIKYLFKHRVSMQGGKSEYIIPINIVKRKMKYEKVGSITLSLLFIIGVSTTIGANVLLKDKEPNVNINLKLTELNNKIKGEIDDSIDVRKTIFAEDVYFKQIVYHPIEKKYYTDRLVKGRFEIEYFFSDNKWVLNKSFESIYNDLSDYSLYKEDNNSVELKNWGAKKLFIGENKERIILYEDKVLAIDGDFGYTKENIDKILKTCSELKK</sequence>
<dbReference type="EMBL" id="CP081135">
    <property type="protein sequence ID" value="UEL47758.1"/>
    <property type="molecule type" value="Genomic_DNA"/>
</dbReference>
<evidence type="ECO:0000256" key="1">
    <source>
        <dbReference type="SAM" id="Phobius"/>
    </source>
</evidence>
<dbReference type="AlphaFoldDB" id="A0AAX2ZEF9"/>
<evidence type="ECO:0000313" key="2">
    <source>
        <dbReference type="EMBL" id="UEL47758.1"/>
    </source>
</evidence>
<accession>A0AAX2ZEF9</accession>
<dbReference type="RefSeq" id="WP_228416085.1">
    <property type="nucleotide sequence ID" value="NZ_CP081135.1"/>
</dbReference>
<keyword evidence="3" id="KW-1185">Reference proteome</keyword>
<evidence type="ECO:0000313" key="3">
    <source>
        <dbReference type="Proteomes" id="UP001198983"/>
    </source>
</evidence>
<keyword evidence="1" id="KW-1133">Transmembrane helix</keyword>
<evidence type="ECO:0008006" key="4">
    <source>
        <dbReference type="Google" id="ProtNLM"/>
    </source>
</evidence>
<reference evidence="2 3" key="1">
    <citation type="journal article" date="2023" name="Int. J. Syst. Evol. Microbiol.">
        <title>Terrisporobacter hibernicus sp. nov., isolated from bovine faeces in Northern Ireland.</title>
        <authorList>
            <person name="Mitchell M."/>
            <person name="Nguyen S.V."/>
            <person name="Connor M."/>
            <person name="Fairley D.J."/>
            <person name="Donoghue O."/>
            <person name="Marshall H."/>
            <person name="Koolman L."/>
            <person name="McMullan G."/>
            <person name="Schaffer K.E."/>
            <person name="McGrath J.W."/>
            <person name="Fanning S."/>
        </authorList>
    </citation>
    <scope>NUCLEOTIDE SEQUENCE [LARGE SCALE GENOMIC DNA]</scope>
    <source>
        <strain evidence="2 3">MCA3</strain>
    </source>
</reference>
<keyword evidence="1" id="KW-0812">Transmembrane</keyword>
<proteinExistence type="predicted"/>
<organism evidence="2 3">
    <name type="scientific">Terrisporobacter hibernicus</name>
    <dbReference type="NCBI Taxonomy" id="2813371"/>
    <lineage>
        <taxon>Bacteria</taxon>
        <taxon>Bacillati</taxon>
        <taxon>Bacillota</taxon>
        <taxon>Clostridia</taxon>
        <taxon>Peptostreptococcales</taxon>
        <taxon>Peptostreptococcaceae</taxon>
        <taxon>Terrisporobacter</taxon>
    </lineage>
</organism>
<feature type="transmembrane region" description="Helical" evidence="1">
    <location>
        <begin position="83"/>
        <end position="105"/>
    </location>
</feature>
<gene>
    <name evidence="2" type="ORF">JW646_19425</name>
</gene>
<feature type="transmembrane region" description="Helical" evidence="1">
    <location>
        <begin position="141"/>
        <end position="164"/>
    </location>
</feature>
<name>A0AAX2ZEF9_9FIRM</name>
<protein>
    <recommendedName>
        <fullName evidence="4">DUF4367 domain-containing protein</fullName>
    </recommendedName>
</protein>
<keyword evidence="1" id="KW-0472">Membrane</keyword>